<dbReference type="SMART" id="SM00429">
    <property type="entry name" value="IPT"/>
    <property type="match status" value="5"/>
</dbReference>
<dbReference type="PhylomeDB" id="B8M938"/>
<dbReference type="HOGENOM" id="CLU_039172_1_0_1"/>
<sequence length="458" mass="44476">MSAPTISKLTPNSGPVGTTVLISGTNLASATTVRFGATTATILSNTSTSLFVTAPTGTGTVPVVVTTAAGSSTQNLQFTYNTTPSAPVISLLSPTSGPAAGGNLVTINGTNLLYTTAVSFGGTPATSFAVLSNTQISAVAPAGTGTAAVNVTNATGPSNNLTYTYVAAPTVTSITPVSGTTAGGNTVTINGTGFTGATGVTFSTTPSPSFAVISPTVMTAVVPPGVGTAPVTVTTTGGSTTGPNYTYSSGPVVTTATPSVGSTAGGDTVTITGSGLGGTTGVNFGTTPGTIVSVSDTSLGVVTPADVAGTVPINIATTGGTNSSISFSYVSPPVLTSITPTSGPAAGGTVVSITGQNLASTTDVVFVSATAVVAAASFTVNSDLSISATSPAAAAGNYALEVVTTSATFVPLPPILQQKTGTAGIFYLGNNSHDDSQPRKIGQIQHLQEGWILVSVTL</sequence>
<name>B8M938_TALSN</name>
<protein>
    <recommendedName>
        <fullName evidence="1">IPT/TIG domain-containing protein</fullName>
    </recommendedName>
</protein>
<reference evidence="3" key="1">
    <citation type="journal article" date="2015" name="Genome Announc.">
        <title>Genome sequence of the AIDS-associated pathogen Penicillium marneffei (ATCC18224) and its near taxonomic relative Talaromyces stipitatus (ATCC10500).</title>
        <authorList>
            <person name="Nierman W.C."/>
            <person name="Fedorova-Abrams N.D."/>
            <person name="Andrianopoulos A."/>
        </authorList>
    </citation>
    <scope>NUCLEOTIDE SEQUENCE [LARGE SCALE GENOMIC DNA]</scope>
    <source>
        <strain evidence="3">ATCC 10500 / CBS 375.48 / QM 6759 / NRRL 1006</strain>
    </source>
</reference>
<evidence type="ECO:0000259" key="1">
    <source>
        <dbReference type="SMART" id="SM00429"/>
    </source>
</evidence>
<dbReference type="OrthoDB" id="4368023at2759"/>
<feature type="domain" description="IPT/TIG" evidence="1">
    <location>
        <begin position="332"/>
        <end position="429"/>
    </location>
</feature>
<dbReference type="InterPro" id="IPR014756">
    <property type="entry name" value="Ig_E-set"/>
</dbReference>
<proteinExistence type="predicted"/>
<evidence type="ECO:0000313" key="3">
    <source>
        <dbReference type="Proteomes" id="UP000001745"/>
    </source>
</evidence>
<dbReference type="eggNOG" id="KOG3610">
    <property type="taxonomic scope" value="Eukaryota"/>
</dbReference>
<keyword evidence="3" id="KW-1185">Reference proteome</keyword>
<feature type="domain" description="IPT/TIG" evidence="1">
    <location>
        <begin position="168"/>
        <end position="248"/>
    </location>
</feature>
<feature type="domain" description="IPT/TIG" evidence="1">
    <location>
        <begin position="250"/>
        <end position="330"/>
    </location>
</feature>
<dbReference type="PANTHER" id="PTHR22625:SF70">
    <property type="entry name" value="PLEXIN A, ISOFORM A"/>
    <property type="match status" value="1"/>
</dbReference>
<dbReference type="AlphaFoldDB" id="B8M938"/>
<dbReference type="Pfam" id="PF01833">
    <property type="entry name" value="TIG"/>
    <property type="match status" value="5"/>
</dbReference>
<dbReference type="InterPro" id="IPR031148">
    <property type="entry name" value="Plexin"/>
</dbReference>
<evidence type="ECO:0000313" key="2">
    <source>
        <dbReference type="EMBL" id="EED17333.1"/>
    </source>
</evidence>
<dbReference type="GO" id="GO:0017154">
    <property type="term" value="F:semaphorin receptor activity"/>
    <property type="evidence" value="ECO:0007669"/>
    <property type="project" value="InterPro"/>
</dbReference>
<dbReference type="OMA" id="IYTYVAS"/>
<dbReference type="SUPFAM" id="SSF81296">
    <property type="entry name" value="E set domains"/>
    <property type="match status" value="5"/>
</dbReference>
<dbReference type="GeneID" id="8098824"/>
<dbReference type="RefSeq" id="XP_002481325.1">
    <property type="nucleotide sequence ID" value="XM_002481280.1"/>
</dbReference>
<dbReference type="PANTHER" id="PTHR22625">
    <property type="entry name" value="PLEXIN"/>
    <property type="match status" value="1"/>
</dbReference>
<dbReference type="VEuPathDB" id="FungiDB:TSTA_111690"/>
<dbReference type="InParanoid" id="B8M938"/>
<accession>B8M938</accession>
<dbReference type="InterPro" id="IPR002909">
    <property type="entry name" value="IPT_dom"/>
</dbReference>
<gene>
    <name evidence="2" type="ORF">TSTA_111690</name>
</gene>
<feature type="domain" description="IPT/TIG" evidence="1">
    <location>
        <begin position="3"/>
        <end position="81"/>
    </location>
</feature>
<dbReference type="STRING" id="441959.B8M938"/>
<dbReference type="Proteomes" id="UP000001745">
    <property type="component" value="Unassembled WGS sequence"/>
</dbReference>
<dbReference type="EMBL" id="EQ962655">
    <property type="protein sequence ID" value="EED17333.1"/>
    <property type="molecule type" value="Genomic_DNA"/>
</dbReference>
<dbReference type="Gene3D" id="2.60.40.10">
    <property type="entry name" value="Immunoglobulins"/>
    <property type="match status" value="5"/>
</dbReference>
<dbReference type="CDD" id="cd00102">
    <property type="entry name" value="IPT"/>
    <property type="match status" value="2"/>
</dbReference>
<feature type="domain" description="IPT/TIG" evidence="1">
    <location>
        <begin position="86"/>
        <end position="166"/>
    </location>
</feature>
<dbReference type="InterPro" id="IPR013783">
    <property type="entry name" value="Ig-like_fold"/>
</dbReference>
<organism evidence="2 3">
    <name type="scientific">Talaromyces stipitatus (strain ATCC 10500 / CBS 375.48 / QM 6759 / NRRL 1006)</name>
    <name type="common">Penicillium stipitatum</name>
    <dbReference type="NCBI Taxonomy" id="441959"/>
    <lineage>
        <taxon>Eukaryota</taxon>
        <taxon>Fungi</taxon>
        <taxon>Dikarya</taxon>
        <taxon>Ascomycota</taxon>
        <taxon>Pezizomycotina</taxon>
        <taxon>Eurotiomycetes</taxon>
        <taxon>Eurotiomycetidae</taxon>
        <taxon>Eurotiales</taxon>
        <taxon>Trichocomaceae</taxon>
        <taxon>Talaromyces</taxon>
        <taxon>Talaromyces sect. Talaromyces</taxon>
    </lineage>
</organism>